<proteinExistence type="predicted"/>
<evidence type="ECO:0000313" key="2">
    <source>
        <dbReference type="Proteomes" id="UP000034607"/>
    </source>
</evidence>
<accession>A0A0G1RF08</accession>
<dbReference type="EMBL" id="LCNM01000015">
    <property type="protein sequence ID" value="KKU55914.1"/>
    <property type="molecule type" value="Genomic_DNA"/>
</dbReference>
<dbReference type="AlphaFoldDB" id="A0A0G1RF08"/>
<organism evidence="1 2">
    <name type="scientific">Candidatus Amesbacteria bacterium GW2011_GWA2_47_11</name>
    <dbReference type="NCBI Taxonomy" id="1618357"/>
    <lineage>
        <taxon>Bacteria</taxon>
        <taxon>Candidatus Amesiibacteriota</taxon>
    </lineage>
</organism>
<dbReference type="Proteomes" id="UP000034607">
    <property type="component" value="Unassembled WGS sequence"/>
</dbReference>
<name>A0A0G1RF08_9BACT</name>
<comment type="caution">
    <text evidence="1">The sequence shown here is derived from an EMBL/GenBank/DDBJ whole genome shotgun (WGS) entry which is preliminary data.</text>
</comment>
<reference evidence="1 2" key="1">
    <citation type="journal article" date="2015" name="Nature">
        <title>rRNA introns, odd ribosomes, and small enigmatic genomes across a large radiation of phyla.</title>
        <authorList>
            <person name="Brown C.T."/>
            <person name="Hug L.A."/>
            <person name="Thomas B.C."/>
            <person name="Sharon I."/>
            <person name="Castelle C.J."/>
            <person name="Singh A."/>
            <person name="Wilkins M.J."/>
            <person name="Williams K.H."/>
            <person name="Banfield J.F."/>
        </authorList>
    </citation>
    <scope>NUCLEOTIDE SEQUENCE [LARGE SCALE GENOMIC DNA]</scope>
</reference>
<sequence>MVDILAPGRQRQLLDTYVHAHPCGVTTPQINDFCQEAGITTMDPVEHIISRIAIGAISMIYPEGVSATLFRSSCFPLQPGERKGWLSRYDLD</sequence>
<protein>
    <submittedName>
        <fullName evidence="1">Uncharacterized protein</fullName>
    </submittedName>
</protein>
<gene>
    <name evidence="1" type="ORF">UX78_C0015G0061</name>
</gene>
<evidence type="ECO:0000313" key="1">
    <source>
        <dbReference type="EMBL" id="KKU55914.1"/>
    </source>
</evidence>